<gene>
    <name evidence="5" type="ORF">MXD59_09555</name>
</gene>
<evidence type="ECO:0000256" key="1">
    <source>
        <dbReference type="ARBA" id="ARBA00023125"/>
    </source>
</evidence>
<dbReference type="PANTHER" id="PTHR30055:SF146">
    <property type="entry name" value="HTH-TYPE TRANSCRIPTIONAL DUAL REGULATOR CECR"/>
    <property type="match status" value="1"/>
</dbReference>
<evidence type="ECO:0000313" key="5">
    <source>
        <dbReference type="EMBL" id="MCK9876017.1"/>
    </source>
</evidence>
<dbReference type="SUPFAM" id="SSF48498">
    <property type="entry name" value="Tetracyclin repressor-like, C-terminal domain"/>
    <property type="match status" value="1"/>
</dbReference>
<dbReference type="InterPro" id="IPR041673">
    <property type="entry name" value="TetR_C_23"/>
</dbReference>
<dbReference type="PROSITE" id="PS50977">
    <property type="entry name" value="HTH_TETR_2"/>
    <property type="match status" value="1"/>
</dbReference>
<protein>
    <submittedName>
        <fullName evidence="5">TetR family transcriptional regulator</fullName>
    </submittedName>
</protein>
<dbReference type="EMBL" id="JALKFT010000007">
    <property type="protein sequence ID" value="MCK9876017.1"/>
    <property type="molecule type" value="Genomic_DNA"/>
</dbReference>
<evidence type="ECO:0000256" key="2">
    <source>
        <dbReference type="PROSITE-ProRule" id="PRU00335"/>
    </source>
</evidence>
<dbReference type="Gene3D" id="1.10.357.10">
    <property type="entry name" value="Tetracycline Repressor, domain 2"/>
    <property type="match status" value="1"/>
</dbReference>
<feature type="domain" description="HTH tetR-type" evidence="4">
    <location>
        <begin position="41"/>
        <end position="101"/>
    </location>
</feature>
<evidence type="ECO:0000256" key="3">
    <source>
        <dbReference type="SAM" id="MobiDB-lite"/>
    </source>
</evidence>
<dbReference type="InterPro" id="IPR036271">
    <property type="entry name" value="Tet_transcr_reg_TetR-rel_C_sf"/>
</dbReference>
<reference evidence="5 6" key="1">
    <citation type="submission" date="2022-04" db="EMBL/GenBank/DDBJ databases">
        <title>Genome diversity in the genus Frankia.</title>
        <authorList>
            <person name="Carlos-Shanley C."/>
            <person name="Hahn D."/>
        </authorList>
    </citation>
    <scope>NUCLEOTIDE SEQUENCE [LARGE SCALE GENOMIC DNA]</scope>
    <source>
        <strain evidence="5 6">Ag45/Mut15</strain>
    </source>
</reference>
<feature type="DNA-binding region" description="H-T-H motif" evidence="2">
    <location>
        <begin position="64"/>
        <end position="83"/>
    </location>
</feature>
<accession>A0ABT0JWU3</accession>
<evidence type="ECO:0000313" key="6">
    <source>
        <dbReference type="Proteomes" id="UP001201873"/>
    </source>
</evidence>
<dbReference type="PRINTS" id="PR00455">
    <property type="entry name" value="HTHTETR"/>
</dbReference>
<dbReference type="PANTHER" id="PTHR30055">
    <property type="entry name" value="HTH-TYPE TRANSCRIPTIONAL REGULATOR RUTR"/>
    <property type="match status" value="1"/>
</dbReference>
<keyword evidence="1 2" id="KW-0238">DNA-binding</keyword>
<dbReference type="InterPro" id="IPR050109">
    <property type="entry name" value="HTH-type_TetR-like_transc_reg"/>
</dbReference>
<sequence length="269" mass="28892">MTVRGMDGHDAVSGSGTAGSDAAGRRTADDPVTTEGGAGGGATRALILDAALASFRERGYDRTTMRGIAQSAHVSLGNAYYYFDSKEVLVQEFYATIQEGHRRRAAEALQHAAFADRLRGVLHAGIDEMAPYHAFAGSFIKTAILPSSPASPFSGESTAAREAAIGLFREVVEDSAGGISEALARDLPELLWLAYLGITLFWVGDRSPDQIRTRRLVDTTTRLISRLLPLSRLPGLRSVTADIHALLVEMRQPTPQATQATPRRGSRAR</sequence>
<feature type="compositionally biased region" description="Low complexity" evidence="3">
    <location>
        <begin position="13"/>
        <end position="22"/>
    </location>
</feature>
<dbReference type="Pfam" id="PF00440">
    <property type="entry name" value="TetR_N"/>
    <property type="match status" value="1"/>
</dbReference>
<feature type="region of interest" description="Disordered" evidence="3">
    <location>
        <begin position="1"/>
        <end position="38"/>
    </location>
</feature>
<dbReference type="InterPro" id="IPR009057">
    <property type="entry name" value="Homeodomain-like_sf"/>
</dbReference>
<evidence type="ECO:0000259" key="4">
    <source>
        <dbReference type="PROSITE" id="PS50977"/>
    </source>
</evidence>
<organism evidence="5 6">
    <name type="scientific">Frankia umida</name>
    <dbReference type="NCBI Taxonomy" id="573489"/>
    <lineage>
        <taxon>Bacteria</taxon>
        <taxon>Bacillati</taxon>
        <taxon>Actinomycetota</taxon>
        <taxon>Actinomycetes</taxon>
        <taxon>Frankiales</taxon>
        <taxon>Frankiaceae</taxon>
        <taxon>Frankia</taxon>
    </lineage>
</organism>
<keyword evidence="6" id="KW-1185">Reference proteome</keyword>
<dbReference type="RefSeq" id="WP_248824375.1">
    <property type="nucleotide sequence ID" value="NZ_JALKFT010000007.1"/>
</dbReference>
<dbReference type="InterPro" id="IPR023772">
    <property type="entry name" value="DNA-bd_HTH_TetR-type_CS"/>
</dbReference>
<proteinExistence type="predicted"/>
<dbReference type="SUPFAM" id="SSF46689">
    <property type="entry name" value="Homeodomain-like"/>
    <property type="match status" value="1"/>
</dbReference>
<dbReference type="InterPro" id="IPR001647">
    <property type="entry name" value="HTH_TetR"/>
</dbReference>
<feature type="compositionally biased region" description="Basic and acidic residues" evidence="3">
    <location>
        <begin position="1"/>
        <end position="10"/>
    </location>
</feature>
<name>A0ABT0JWU3_9ACTN</name>
<comment type="caution">
    <text evidence="5">The sequence shown here is derived from an EMBL/GenBank/DDBJ whole genome shotgun (WGS) entry which is preliminary data.</text>
</comment>
<dbReference type="PROSITE" id="PS01081">
    <property type="entry name" value="HTH_TETR_1"/>
    <property type="match status" value="1"/>
</dbReference>
<dbReference type="Pfam" id="PF17931">
    <property type="entry name" value="TetR_C_23"/>
    <property type="match status" value="1"/>
</dbReference>
<dbReference type="Proteomes" id="UP001201873">
    <property type="component" value="Unassembled WGS sequence"/>
</dbReference>